<evidence type="ECO:0000256" key="2">
    <source>
        <dbReference type="SAM" id="SignalP"/>
    </source>
</evidence>
<dbReference type="AlphaFoldDB" id="A0A3N0J1C7"/>
<keyword evidence="6" id="KW-1185">Reference proteome</keyword>
<name>A0A3N0J1C7_9ACTN</name>
<reference evidence="5" key="3">
    <citation type="journal article" date="2019" name="Microbiol. Resour. Announc.">
        <title>Draft Genome Sequences of Type Strains of Gordonibacter faecihominis, Paraeggerthella hongkongensis, Parvibacter caecicola,Slackia equolifaciens, Slackia faecicanis, and Slackia isoflavoniconvertens.</title>
        <authorList>
            <person name="Danylec N."/>
            <person name="Stoll D.A."/>
            <person name="Dotsch A."/>
            <person name="Huch M."/>
        </authorList>
    </citation>
    <scope>NUCLEOTIDE SEQUENCE</scope>
    <source>
        <strain evidence="5">DSM 16107</strain>
    </source>
</reference>
<organism evidence="5 7">
    <name type="scientific">Eggerthella sinensis</name>
    <dbReference type="NCBI Taxonomy" id="242230"/>
    <lineage>
        <taxon>Bacteria</taxon>
        <taxon>Bacillati</taxon>
        <taxon>Actinomycetota</taxon>
        <taxon>Coriobacteriia</taxon>
        <taxon>Eggerthellales</taxon>
        <taxon>Eggerthellaceae</taxon>
        <taxon>Eggerthella</taxon>
    </lineage>
</organism>
<evidence type="ECO:0000256" key="1">
    <source>
        <dbReference type="SAM" id="MobiDB-lite"/>
    </source>
</evidence>
<evidence type="ECO:0000313" key="7">
    <source>
        <dbReference type="Proteomes" id="UP000270112"/>
    </source>
</evidence>
<evidence type="ECO:0000313" key="4">
    <source>
        <dbReference type="EMBL" id="RDB68749.1"/>
    </source>
</evidence>
<dbReference type="Pfam" id="PF00174">
    <property type="entry name" value="Oxidored_molyb"/>
    <property type="match status" value="1"/>
</dbReference>
<dbReference type="Proteomes" id="UP000253817">
    <property type="component" value="Unassembled WGS sequence"/>
</dbReference>
<dbReference type="RefSeq" id="WP_114546325.1">
    <property type="nucleotide sequence ID" value="NZ_PPTT01000013.1"/>
</dbReference>
<reference evidence="7" key="2">
    <citation type="submission" date="2018-05" db="EMBL/GenBank/DDBJ databases">
        <title>Genome Sequencing of selected type strains of the family Eggerthellaceae.</title>
        <authorList>
            <person name="Danylec N."/>
            <person name="Stoll D.A."/>
            <person name="Doetsch A."/>
            <person name="Huch M."/>
        </authorList>
    </citation>
    <scope>NUCLEOTIDE SEQUENCE [LARGE SCALE GENOMIC DNA]</scope>
    <source>
        <strain evidence="7">DSM 16107</strain>
    </source>
</reference>
<comment type="caution">
    <text evidence="5">The sequence shown here is derived from an EMBL/GenBank/DDBJ whole genome shotgun (WGS) entry which is preliminary data.</text>
</comment>
<proteinExistence type="predicted"/>
<feature type="chain" id="PRO_5039377116" evidence="2">
    <location>
        <begin position="25"/>
        <end position="281"/>
    </location>
</feature>
<sequence length="281" mass="28243">MMNTGKKLAGLVAGGALVVSAAPAAQLALASERSALDGGGAACAVQAGEDLGAAVSEQMRVSIENVQGTFAWNQGVSADNATLSQALYQGSKYLCGAQGAEGVSDEGASDEGASSERVPSIRFIRVTGDVSHAFTASVDDFVKKAPVQKVMGCTCSGNPADGRASANAEVGGFQLAALINEADPLEGANTITFTSADGYEVALPLKYVTQRYCLVVTTVNGEDAAQAIGCANQLWLGSTAARAYARDVVAISITKEAEPPAAPGASPDANVPNVGVTKGAA</sequence>
<feature type="domain" description="Oxidoreductase molybdopterin-binding" evidence="3">
    <location>
        <begin position="124"/>
        <end position="257"/>
    </location>
</feature>
<dbReference type="Gene3D" id="3.90.420.10">
    <property type="entry name" value="Oxidoreductase, molybdopterin-binding domain"/>
    <property type="match status" value="1"/>
</dbReference>
<accession>A0A3N0J1C7</accession>
<protein>
    <submittedName>
        <fullName evidence="5">Molybdopterin oxidoreductase</fullName>
    </submittedName>
</protein>
<feature type="region of interest" description="Disordered" evidence="1">
    <location>
        <begin position="258"/>
        <end position="281"/>
    </location>
</feature>
<dbReference type="OrthoDB" id="3172489at2"/>
<evidence type="ECO:0000313" key="5">
    <source>
        <dbReference type="EMBL" id="RNM42975.1"/>
    </source>
</evidence>
<reference evidence="4 6" key="1">
    <citation type="journal article" date="2018" name="Elife">
        <title>Discovery and characterization of a prevalent human gut bacterial enzyme sufficient for the inactivation of a family of plant toxins.</title>
        <authorList>
            <person name="Koppel N."/>
            <person name="Bisanz J.E."/>
            <person name="Pandelia M.E."/>
            <person name="Turnbaugh P.J."/>
            <person name="Balskus E.P."/>
        </authorList>
    </citation>
    <scope>NUCLEOTIDE SEQUENCE [LARGE SCALE GENOMIC DNA]</scope>
    <source>
        <strain evidence="4 6">DSM 16107</strain>
    </source>
</reference>
<dbReference type="InterPro" id="IPR036374">
    <property type="entry name" value="OxRdtase_Mopterin-bd_sf"/>
</dbReference>
<gene>
    <name evidence="4" type="ORF">C1876_08655</name>
    <name evidence="5" type="ORF">DMP09_02590</name>
</gene>
<dbReference type="EMBL" id="QICC01000005">
    <property type="protein sequence ID" value="RNM42975.1"/>
    <property type="molecule type" value="Genomic_DNA"/>
</dbReference>
<dbReference type="EMBL" id="PPTT01000013">
    <property type="protein sequence ID" value="RDB68749.1"/>
    <property type="molecule type" value="Genomic_DNA"/>
</dbReference>
<keyword evidence="2" id="KW-0732">Signal</keyword>
<evidence type="ECO:0000259" key="3">
    <source>
        <dbReference type="Pfam" id="PF00174"/>
    </source>
</evidence>
<dbReference type="InterPro" id="IPR000572">
    <property type="entry name" value="OxRdtase_Mopterin-bd_dom"/>
</dbReference>
<dbReference type="SUPFAM" id="SSF56524">
    <property type="entry name" value="Oxidoreductase molybdopterin-binding domain"/>
    <property type="match status" value="1"/>
</dbReference>
<feature type="signal peptide" evidence="2">
    <location>
        <begin position="1"/>
        <end position="24"/>
    </location>
</feature>
<dbReference type="Proteomes" id="UP000270112">
    <property type="component" value="Unassembled WGS sequence"/>
</dbReference>
<evidence type="ECO:0000313" key="6">
    <source>
        <dbReference type="Proteomes" id="UP000253817"/>
    </source>
</evidence>